<gene>
    <name evidence="1" type="ORF">C7400_107265</name>
    <name evidence="2" type="ORF">SAMN05216550_10749</name>
</gene>
<dbReference type="EMBL" id="QJJV01000007">
    <property type="protein sequence ID" value="PXX17056.1"/>
    <property type="molecule type" value="Genomic_DNA"/>
</dbReference>
<reference evidence="1 4" key="2">
    <citation type="submission" date="2018-05" db="EMBL/GenBank/DDBJ databases">
        <title>Genomic Encyclopedia of Type Strains, Phase IV (KMG-V): Genome sequencing to study the core and pangenomes of soil and plant-associated prokaryotes.</title>
        <authorList>
            <person name="Whitman W."/>
        </authorList>
    </citation>
    <scope>NUCLEOTIDE SEQUENCE [LARGE SCALE GENOMIC DNA]</scope>
    <source>
        <strain evidence="1 4">SIr-6563</strain>
    </source>
</reference>
<keyword evidence="4" id="KW-1185">Reference proteome</keyword>
<dbReference type="EMBL" id="FNZM01000007">
    <property type="protein sequence ID" value="SEJ66315.1"/>
    <property type="molecule type" value="Genomic_DNA"/>
</dbReference>
<sequence length="453" mass="49426">MLIFTAFSAHALDMRSAQPAAPISASETQATPTIAQAALAQERLRQMLVKNGFDPDSPKGQSMMKFFARLATDEAFRVKFTQFTKAGDPFGGQLSPDDRVRVLRLLSHLAQGPKNDCAVLQADGKNFIVLANALSPQGLQDLLDAFEIIVADDEGTSSDEHYTLAELLDAEAEVESVLDAKLTVQPDVKEQAAICQVMGSGLDAINDLPGASRERATYAIFHMLGSKTSPRASVQADPFAYLDDMFDERRMPDALRGKLPANGSHPMPYSRLVIDGEWRHQSTPNQPSPFTDTYVNRRNNGVVAEVVTPVVTSGSPGWSHFYLSYGVQDLLTQNVGTRVLTRLGTLKDGAAIDAASRPMLEGRTLEMPVPLPSEDGETARSCQVGKTVPASTIFRTFEGDAVDLHCQYVTKKGKTTRYDAALLMSYGIQLWKSYDSEDGHTDVVIRNVTIQQP</sequence>
<dbReference type="Proteomes" id="UP000247515">
    <property type="component" value="Unassembled WGS sequence"/>
</dbReference>
<evidence type="ECO:0000313" key="2">
    <source>
        <dbReference type="EMBL" id="SEJ66315.1"/>
    </source>
</evidence>
<dbReference type="Proteomes" id="UP000183529">
    <property type="component" value="Unassembled WGS sequence"/>
</dbReference>
<dbReference type="AlphaFoldDB" id="A0AAQ1JU56"/>
<name>A0AAQ1JU56_9BURK</name>
<evidence type="ECO:0000313" key="3">
    <source>
        <dbReference type="Proteomes" id="UP000183529"/>
    </source>
</evidence>
<accession>A0AAQ1JU56</accession>
<reference evidence="2 3" key="1">
    <citation type="submission" date="2016-10" db="EMBL/GenBank/DDBJ databases">
        <authorList>
            <person name="Varghese N."/>
            <person name="Submissions S."/>
        </authorList>
    </citation>
    <scope>NUCLEOTIDE SEQUENCE [LARGE SCALE GENOMIC DNA]</scope>
    <source>
        <strain evidence="2 3">LMG 22274</strain>
    </source>
</reference>
<comment type="caution">
    <text evidence="2">The sequence shown here is derived from an EMBL/GenBank/DDBJ whole genome shotgun (WGS) entry which is preliminary data.</text>
</comment>
<proteinExistence type="predicted"/>
<organism evidence="2 3">
    <name type="scientific">Paraburkholderia tropica</name>
    <dbReference type="NCBI Taxonomy" id="92647"/>
    <lineage>
        <taxon>Bacteria</taxon>
        <taxon>Pseudomonadati</taxon>
        <taxon>Pseudomonadota</taxon>
        <taxon>Betaproteobacteria</taxon>
        <taxon>Burkholderiales</taxon>
        <taxon>Burkholderiaceae</taxon>
        <taxon>Paraburkholderia</taxon>
    </lineage>
</organism>
<evidence type="ECO:0000313" key="1">
    <source>
        <dbReference type="EMBL" id="PXX17056.1"/>
    </source>
</evidence>
<protein>
    <submittedName>
        <fullName evidence="2">Uncharacterized protein</fullName>
    </submittedName>
</protein>
<evidence type="ECO:0000313" key="4">
    <source>
        <dbReference type="Proteomes" id="UP000247515"/>
    </source>
</evidence>